<name>A0A2C5ZKN1_9HYPO</name>
<dbReference type="OrthoDB" id="192832at2759"/>
<feature type="domain" description="GH16" evidence="3">
    <location>
        <begin position="87"/>
        <end position="392"/>
    </location>
</feature>
<evidence type="ECO:0000313" key="5">
    <source>
        <dbReference type="Proteomes" id="UP000224854"/>
    </source>
</evidence>
<dbReference type="InterPro" id="IPR000757">
    <property type="entry name" value="Beta-glucanase-like"/>
</dbReference>
<sequence length="392" mass="43683">MPSHVIQVAPVPESHETRATKSSSRPYEIVVSRSGRGFIRRPRKDKSWWDPGSWPKSVCFAMGFILIVLAIVLACALTQEKGPKLYPHYAHVHYTLRETYEGETFFHHFNYFSDIDPSHGFVNYLPRQLANRLNLTYATPSTAIVRVDTSLDPRSIPDASTGSTAFERVDPGLGPQSIPDASTGRFSVRLESKKQYNGGLFVFDVKHTPYACGAWPALWLTDPSNWPENGEIDVLEAVNEAKDGHLMSLHTRDGCSMARAERHMSGIAQHDECDASKNNNAGCAVATNISDLAVSIDPLHNAQGGSIMALEWRDDGIRIWQFARDAIPKDLVRRMPNPTAWGMPAADFPNTHCHIPSYFQNHSIIVNINLCGDMVYATWKDSGCESRDPSYP</sequence>
<keyword evidence="2" id="KW-0812">Transmembrane</keyword>
<comment type="caution">
    <text evidence="4">The sequence shown here is derived from an EMBL/GenBank/DDBJ whole genome shotgun (WGS) entry which is preliminary data.</text>
</comment>
<keyword evidence="2" id="KW-1133">Transmembrane helix</keyword>
<dbReference type="InterPro" id="IPR013320">
    <property type="entry name" value="ConA-like_dom_sf"/>
</dbReference>
<proteinExistence type="predicted"/>
<dbReference type="PANTHER" id="PTHR10963:SF42">
    <property type="entry name" value="PUTATIVE (AFU_ORTHOLOGUE AFUA_5G02280)-RELATED"/>
    <property type="match status" value="1"/>
</dbReference>
<dbReference type="SUPFAM" id="SSF49899">
    <property type="entry name" value="Concanavalin A-like lectins/glucanases"/>
    <property type="match status" value="1"/>
</dbReference>
<keyword evidence="2" id="KW-0472">Membrane</keyword>
<dbReference type="Gene3D" id="2.60.120.200">
    <property type="match status" value="1"/>
</dbReference>
<dbReference type="PANTHER" id="PTHR10963">
    <property type="entry name" value="GLYCOSYL HYDROLASE-RELATED"/>
    <property type="match status" value="1"/>
</dbReference>
<gene>
    <name evidence="4" type="ORF">CDD82_5575</name>
</gene>
<accession>A0A2C5ZKN1</accession>
<dbReference type="PROSITE" id="PS51762">
    <property type="entry name" value="GH16_2"/>
    <property type="match status" value="1"/>
</dbReference>
<reference evidence="4 5" key="1">
    <citation type="submission" date="2017-06" db="EMBL/GenBank/DDBJ databases">
        <title>Ant-infecting Ophiocordyceps genomes reveal a high diversity of potential behavioral manipulation genes and a possible major role for enterotoxins.</title>
        <authorList>
            <person name="De Bekker C."/>
            <person name="Evans H.C."/>
            <person name="Brachmann A."/>
            <person name="Hughes D.P."/>
        </authorList>
    </citation>
    <scope>NUCLEOTIDE SEQUENCE [LARGE SCALE GENOMIC DNA]</scope>
    <source>
        <strain evidence="4 5">1348a</strain>
    </source>
</reference>
<evidence type="ECO:0000259" key="3">
    <source>
        <dbReference type="PROSITE" id="PS51762"/>
    </source>
</evidence>
<feature type="region of interest" description="Disordered" evidence="1">
    <location>
        <begin position="160"/>
        <end position="181"/>
    </location>
</feature>
<feature type="transmembrane region" description="Helical" evidence="2">
    <location>
        <begin position="54"/>
        <end position="77"/>
    </location>
</feature>
<evidence type="ECO:0000256" key="2">
    <source>
        <dbReference type="SAM" id="Phobius"/>
    </source>
</evidence>
<protein>
    <recommendedName>
        <fullName evidence="3">GH16 domain-containing protein</fullName>
    </recommendedName>
</protein>
<keyword evidence="5" id="KW-1185">Reference proteome</keyword>
<evidence type="ECO:0000256" key="1">
    <source>
        <dbReference type="SAM" id="MobiDB-lite"/>
    </source>
</evidence>
<dbReference type="AlphaFoldDB" id="A0A2C5ZKN1"/>
<dbReference type="GO" id="GO:0009251">
    <property type="term" value="P:glucan catabolic process"/>
    <property type="evidence" value="ECO:0007669"/>
    <property type="project" value="TreeGrafter"/>
</dbReference>
<evidence type="ECO:0000313" key="4">
    <source>
        <dbReference type="EMBL" id="PHH82555.1"/>
    </source>
</evidence>
<dbReference type="EMBL" id="NJEU01000052">
    <property type="protein sequence ID" value="PHH82555.1"/>
    <property type="molecule type" value="Genomic_DNA"/>
</dbReference>
<dbReference type="InterPro" id="IPR050546">
    <property type="entry name" value="Glycosyl_Hydrlase_16"/>
</dbReference>
<dbReference type="Proteomes" id="UP000224854">
    <property type="component" value="Unassembled WGS sequence"/>
</dbReference>
<dbReference type="GO" id="GO:0004553">
    <property type="term" value="F:hydrolase activity, hydrolyzing O-glycosyl compounds"/>
    <property type="evidence" value="ECO:0007669"/>
    <property type="project" value="InterPro"/>
</dbReference>
<organism evidence="4 5">
    <name type="scientific">Ophiocordyceps australis</name>
    <dbReference type="NCBI Taxonomy" id="1399860"/>
    <lineage>
        <taxon>Eukaryota</taxon>
        <taxon>Fungi</taxon>
        <taxon>Dikarya</taxon>
        <taxon>Ascomycota</taxon>
        <taxon>Pezizomycotina</taxon>
        <taxon>Sordariomycetes</taxon>
        <taxon>Hypocreomycetidae</taxon>
        <taxon>Hypocreales</taxon>
        <taxon>Ophiocordycipitaceae</taxon>
        <taxon>Ophiocordyceps</taxon>
    </lineage>
</organism>
<dbReference type="Pfam" id="PF26113">
    <property type="entry name" value="GH16_XgeA"/>
    <property type="match status" value="1"/>
</dbReference>